<evidence type="ECO:0000256" key="2">
    <source>
        <dbReference type="ARBA" id="ARBA00023315"/>
    </source>
</evidence>
<keyword evidence="5" id="KW-1185">Reference proteome</keyword>
<dbReference type="AlphaFoldDB" id="A0AA48HDN4"/>
<dbReference type="InterPro" id="IPR000182">
    <property type="entry name" value="GNAT_dom"/>
</dbReference>
<evidence type="ECO:0000313" key="5">
    <source>
        <dbReference type="Proteomes" id="UP001330184"/>
    </source>
</evidence>
<dbReference type="EMBL" id="AP027268">
    <property type="protein sequence ID" value="BDW92472.1"/>
    <property type="molecule type" value="Genomic_DNA"/>
</dbReference>
<sequence length="172" mass="20403">MALYFRQCDSTDLDSLVQLSKITFSDAFEKDNDPHDFRTYLQEAFGSKQLAKELSNKNTFFYFVYDGQELVGYFKLNVESAQSDVQDPKALEIERIYVLNEHQGKKIGSRMLKRITEKAKEMHKQYIWLGVWEHNPKAIRFYQNHGFVKFGEHPYFIGTDEQTDWLLRLEIQ</sequence>
<protein>
    <submittedName>
        <fullName evidence="4">N-acetyltransferase</fullName>
    </submittedName>
</protein>
<dbReference type="InterPro" id="IPR050680">
    <property type="entry name" value="YpeA/RimI_acetyltransf"/>
</dbReference>
<accession>A0AA48HDN4</accession>
<dbReference type="SUPFAM" id="SSF55729">
    <property type="entry name" value="Acyl-CoA N-acyltransferases (Nat)"/>
    <property type="match status" value="1"/>
</dbReference>
<dbReference type="RefSeq" id="WP_338197616.1">
    <property type="nucleotide sequence ID" value="NZ_AP027268.1"/>
</dbReference>
<feature type="domain" description="N-acetyltransferase" evidence="3">
    <location>
        <begin position="22"/>
        <end position="172"/>
    </location>
</feature>
<dbReference type="Pfam" id="PF00583">
    <property type="entry name" value="Acetyltransf_1"/>
    <property type="match status" value="1"/>
</dbReference>
<dbReference type="PROSITE" id="PS51186">
    <property type="entry name" value="GNAT"/>
    <property type="match status" value="1"/>
</dbReference>
<dbReference type="GO" id="GO:0016747">
    <property type="term" value="F:acyltransferase activity, transferring groups other than amino-acyl groups"/>
    <property type="evidence" value="ECO:0007669"/>
    <property type="project" value="InterPro"/>
</dbReference>
<dbReference type="CDD" id="cd04301">
    <property type="entry name" value="NAT_SF"/>
    <property type="match status" value="1"/>
</dbReference>
<dbReference type="PANTHER" id="PTHR43420">
    <property type="entry name" value="ACETYLTRANSFERASE"/>
    <property type="match status" value="1"/>
</dbReference>
<keyword evidence="1" id="KW-0808">Transferase</keyword>
<dbReference type="PANTHER" id="PTHR43420:SF47">
    <property type="entry name" value="N-ACETYLTRANSFERASE DOMAIN-CONTAINING PROTEIN"/>
    <property type="match status" value="1"/>
</dbReference>
<evidence type="ECO:0000313" key="4">
    <source>
        <dbReference type="EMBL" id="BDW92472.1"/>
    </source>
</evidence>
<proteinExistence type="predicted"/>
<dbReference type="InterPro" id="IPR016181">
    <property type="entry name" value="Acyl_CoA_acyltransferase"/>
</dbReference>
<reference evidence="4 5" key="1">
    <citation type="submission" date="2023-01" db="EMBL/GenBank/DDBJ databases">
        <title>Complete genome sequence of Muricauda aquimarina strain IFOP_LL357.</title>
        <authorList>
            <person name="Gajardo G."/>
            <person name="Ueki S."/>
            <person name="Maruyama F."/>
        </authorList>
    </citation>
    <scope>NUCLEOTIDE SEQUENCE [LARGE SCALE GENOMIC DNA]</scope>
    <source>
        <strain evidence="4 5">IFOP_LL357</strain>
    </source>
</reference>
<dbReference type="Proteomes" id="UP001330184">
    <property type="component" value="Chromosome"/>
</dbReference>
<gene>
    <name evidence="4" type="ORF">MACH07_13040</name>
</gene>
<name>A0AA48HDN4_9FLAO</name>
<keyword evidence="2" id="KW-0012">Acyltransferase</keyword>
<organism evidence="4 5">
    <name type="scientific">Flagellimonas marinaquae</name>
    <dbReference type="NCBI Taxonomy" id="254955"/>
    <lineage>
        <taxon>Bacteria</taxon>
        <taxon>Pseudomonadati</taxon>
        <taxon>Bacteroidota</taxon>
        <taxon>Flavobacteriia</taxon>
        <taxon>Flavobacteriales</taxon>
        <taxon>Flavobacteriaceae</taxon>
        <taxon>Flagellimonas</taxon>
    </lineage>
</organism>
<dbReference type="Gene3D" id="3.40.630.30">
    <property type="match status" value="1"/>
</dbReference>
<evidence type="ECO:0000259" key="3">
    <source>
        <dbReference type="PROSITE" id="PS51186"/>
    </source>
</evidence>
<evidence type="ECO:0000256" key="1">
    <source>
        <dbReference type="ARBA" id="ARBA00022679"/>
    </source>
</evidence>